<dbReference type="EMBL" id="BAABIM010000001">
    <property type="protein sequence ID" value="GAA4670398.1"/>
    <property type="molecule type" value="Genomic_DNA"/>
</dbReference>
<keyword evidence="4" id="KW-1185">Reference proteome</keyword>
<reference evidence="4" key="1">
    <citation type="journal article" date="2019" name="Int. J. Syst. Evol. Microbiol.">
        <title>The Global Catalogue of Microorganisms (GCM) 10K type strain sequencing project: providing services to taxonomists for standard genome sequencing and annotation.</title>
        <authorList>
            <consortium name="The Broad Institute Genomics Platform"/>
            <consortium name="The Broad Institute Genome Sequencing Center for Infectious Disease"/>
            <person name="Wu L."/>
            <person name="Ma J."/>
        </authorList>
    </citation>
    <scope>NUCLEOTIDE SEQUENCE [LARGE SCALE GENOMIC DNA]</scope>
    <source>
        <strain evidence="4">JCM 18127</strain>
    </source>
</reference>
<feature type="transmembrane region" description="Helical" evidence="2">
    <location>
        <begin position="30"/>
        <end position="48"/>
    </location>
</feature>
<keyword evidence="2" id="KW-0812">Transmembrane</keyword>
<feature type="compositionally biased region" description="Pro residues" evidence="1">
    <location>
        <begin position="88"/>
        <end position="97"/>
    </location>
</feature>
<comment type="caution">
    <text evidence="3">The sequence shown here is derived from an EMBL/GenBank/DDBJ whole genome shotgun (WGS) entry which is preliminary data.</text>
</comment>
<keyword evidence="2" id="KW-0472">Membrane</keyword>
<feature type="region of interest" description="Disordered" evidence="1">
    <location>
        <begin position="79"/>
        <end position="104"/>
    </location>
</feature>
<feature type="transmembrane region" description="Helical" evidence="2">
    <location>
        <begin position="145"/>
        <end position="166"/>
    </location>
</feature>
<feature type="transmembrane region" description="Helical" evidence="2">
    <location>
        <begin position="54"/>
        <end position="73"/>
    </location>
</feature>
<feature type="compositionally biased region" description="Polar residues" evidence="1">
    <location>
        <begin position="1"/>
        <end position="14"/>
    </location>
</feature>
<accession>A0ABP8VRF6</accession>
<organism evidence="3 4">
    <name type="scientific">Nocardioides nanhaiensis</name>
    <dbReference type="NCBI Taxonomy" id="1476871"/>
    <lineage>
        <taxon>Bacteria</taxon>
        <taxon>Bacillati</taxon>
        <taxon>Actinomycetota</taxon>
        <taxon>Actinomycetes</taxon>
        <taxon>Propionibacteriales</taxon>
        <taxon>Nocardioidaceae</taxon>
        <taxon>Nocardioides</taxon>
    </lineage>
</organism>
<feature type="transmembrane region" description="Helical" evidence="2">
    <location>
        <begin position="115"/>
        <end position="139"/>
    </location>
</feature>
<keyword evidence="2" id="KW-1133">Transmembrane helix</keyword>
<gene>
    <name evidence="3" type="ORF">GCM10023226_03710</name>
</gene>
<evidence type="ECO:0008006" key="5">
    <source>
        <dbReference type="Google" id="ProtNLM"/>
    </source>
</evidence>
<proteinExistence type="predicted"/>
<evidence type="ECO:0000256" key="2">
    <source>
        <dbReference type="SAM" id="Phobius"/>
    </source>
</evidence>
<dbReference type="Proteomes" id="UP001500621">
    <property type="component" value="Unassembled WGS sequence"/>
</dbReference>
<evidence type="ECO:0000256" key="1">
    <source>
        <dbReference type="SAM" id="MobiDB-lite"/>
    </source>
</evidence>
<evidence type="ECO:0000313" key="4">
    <source>
        <dbReference type="Proteomes" id="UP001500621"/>
    </source>
</evidence>
<evidence type="ECO:0000313" key="3">
    <source>
        <dbReference type="EMBL" id="GAA4670398.1"/>
    </source>
</evidence>
<protein>
    <recommendedName>
        <fullName evidence="5">PH domain-containing protein</fullName>
    </recommendedName>
</protein>
<sequence length="296" mass="31669">MSTELPGTTPTEFNSEGEGWHHDHRSSRRLTVGASVILGGILLVSAGGAAQAQAWLAAVFLTLVGLAVLMLTAGRDPRPRPARLFTPPADPLDPPTPGTSTGVLVPTRPHRWATLYAWGVLGLVLAGAGIGMAVEAAIASRPGEVLQGLFPGGFGALLLIGVYAGVRNRLTPHQGLMLRPDALVLRSEAVHVTVPWETVTRLRQHWTKVKARSGATVAVNNWLSVETTLELTPEETTGLSMMARTGTTPTLDIDALAAPPIAVLEVCRFYLEHPERRAELETERGVSAVQHWEPPR</sequence>
<feature type="region of interest" description="Disordered" evidence="1">
    <location>
        <begin position="1"/>
        <end position="25"/>
    </location>
</feature>
<dbReference type="RefSeq" id="WP_345262348.1">
    <property type="nucleotide sequence ID" value="NZ_BAABIM010000001.1"/>
</dbReference>
<name>A0ABP8VRF6_9ACTN</name>